<feature type="domain" description="DUF4371" evidence="1">
    <location>
        <begin position="12"/>
        <end position="103"/>
    </location>
</feature>
<dbReference type="PANTHER" id="PTHR37162">
    <property type="entry name" value="HAT FAMILY DIMERISATION DOMAINCONTAINING PROTEIN-RELATED"/>
    <property type="match status" value="1"/>
</dbReference>
<dbReference type="Pfam" id="PF14291">
    <property type="entry name" value="DUF4371"/>
    <property type="match status" value="1"/>
</dbReference>
<sequence length="110" mass="12138">MLPGLGNKARDKIVDQLKQIKFSLIVDETTDVSTKKSLVLIARYFHHLTKTISDKCLGLISVVNADARSIYSSIKEFFNEQGVPLENIIGLATDGANVMASEFFSVCVLF</sequence>
<evidence type="ECO:0000259" key="1">
    <source>
        <dbReference type="Pfam" id="PF14291"/>
    </source>
</evidence>
<dbReference type="PANTHER" id="PTHR37162:SF1">
    <property type="entry name" value="BED-TYPE DOMAIN-CONTAINING PROTEIN"/>
    <property type="match status" value="1"/>
</dbReference>
<gene>
    <name evidence="2" type="ORF">c1_g1_i5</name>
</gene>
<protein>
    <recommendedName>
        <fullName evidence="1">DUF4371 domain-containing protein</fullName>
    </recommendedName>
</protein>
<evidence type="ECO:0000313" key="2">
    <source>
        <dbReference type="EMBL" id="JAI44483.1"/>
    </source>
</evidence>
<name>A0A0K8VZZ9_BACLA</name>
<dbReference type="OrthoDB" id="7762031at2759"/>
<dbReference type="EMBL" id="GDHF01007831">
    <property type="protein sequence ID" value="JAI44483.1"/>
    <property type="molecule type" value="Transcribed_RNA"/>
</dbReference>
<reference evidence="2" key="1">
    <citation type="submission" date="2015-06" db="EMBL/GenBank/DDBJ databases">
        <authorList>
            <person name="Hoefler B.C."/>
            <person name="Straight P.D."/>
        </authorList>
    </citation>
    <scope>NUCLEOTIDE SEQUENCE</scope>
</reference>
<accession>A0A0K8VZZ9</accession>
<dbReference type="AlphaFoldDB" id="A0A0K8VZZ9"/>
<organism evidence="2">
    <name type="scientific">Bactrocera latifrons</name>
    <name type="common">Malaysian fruit fly</name>
    <name type="synonym">Chaetodacus latifrons</name>
    <dbReference type="NCBI Taxonomy" id="174628"/>
    <lineage>
        <taxon>Eukaryota</taxon>
        <taxon>Metazoa</taxon>
        <taxon>Ecdysozoa</taxon>
        <taxon>Arthropoda</taxon>
        <taxon>Hexapoda</taxon>
        <taxon>Insecta</taxon>
        <taxon>Pterygota</taxon>
        <taxon>Neoptera</taxon>
        <taxon>Endopterygota</taxon>
        <taxon>Diptera</taxon>
        <taxon>Brachycera</taxon>
        <taxon>Muscomorpha</taxon>
        <taxon>Tephritoidea</taxon>
        <taxon>Tephritidae</taxon>
        <taxon>Bactrocera</taxon>
        <taxon>Bactrocera</taxon>
    </lineage>
</organism>
<proteinExistence type="predicted"/>
<dbReference type="InterPro" id="IPR025398">
    <property type="entry name" value="DUF4371"/>
</dbReference>